<dbReference type="AlphaFoldDB" id="A0A8E0RJB9"/>
<organism evidence="1 2">
    <name type="scientific">Fasciolopsis buskii</name>
    <dbReference type="NCBI Taxonomy" id="27845"/>
    <lineage>
        <taxon>Eukaryota</taxon>
        <taxon>Metazoa</taxon>
        <taxon>Spiralia</taxon>
        <taxon>Lophotrochozoa</taxon>
        <taxon>Platyhelminthes</taxon>
        <taxon>Trematoda</taxon>
        <taxon>Digenea</taxon>
        <taxon>Plagiorchiida</taxon>
        <taxon>Echinostomata</taxon>
        <taxon>Echinostomatoidea</taxon>
        <taxon>Fasciolidae</taxon>
        <taxon>Fasciolopsis</taxon>
    </lineage>
</organism>
<comment type="caution">
    <text evidence="1">The sequence shown here is derived from an EMBL/GenBank/DDBJ whole genome shotgun (WGS) entry which is preliminary data.</text>
</comment>
<dbReference type="SUPFAM" id="SSF48350">
    <property type="entry name" value="GTPase activation domain, GAP"/>
    <property type="match status" value="1"/>
</dbReference>
<evidence type="ECO:0000313" key="1">
    <source>
        <dbReference type="EMBL" id="KAA0184288.1"/>
    </source>
</evidence>
<dbReference type="InterPro" id="IPR008936">
    <property type="entry name" value="Rho_GTPase_activation_prot"/>
</dbReference>
<accession>A0A8E0RJB9</accession>
<dbReference type="Gene3D" id="1.10.555.10">
    <property type="entry name" value="Rho GTPase activation protein"/>
    <property type="match status" value="1"/>
</dbReference>
<name>A0A8E0RJB9_9TREM</name>
<dbReference type="EMBL" id="LUCM01011199">
    <property type="protein sequence ID" value="KAA0184288.1"/>
    <property type="molecule type" value="Genomic_DNA"/>
</dbReference>
<sequence length="125" mass="14042">MKIIGELEVVCPVNWSHHNFHTLANTVKRYLQLIEGDILGRDSGEELLSTLSRPNNQARFEGMYTVTVSQLKPVQQLLALLFGIWFRRIYHTEVNATFAIAVAESALGSVFPSCTTPPRKVERAS</sequence>
<protein>
    <submittedName>
        <fullName evidence="1">Uncharacterized protein</fullName>
    </submittedName>
</protein>
<gene>
    <name evidence="1" type="ORF">FBUS_01726</name>
</gene>
<dbReference type="Proteomes" id="UP000728185">
    <property type="component" value="Unassembled WGS sequence"/>
</dbReference>
<proteinExistence type="predicted"/>
<keyword evidence="2" id="KW-1185">Reference proteome</keyword>
<evidence type="ECO:0000313" key="2">
    <source>
        <dbReference type="Proteomes" id="UP000728185"/>
    </source>
</evidence>
<reference evidence="1" key="1">
    <citation type="submission" date="2019-05" db="EMBL/GenBank/DDBJ databases">
        <title>Annotation for the trematode Fasciolopsis buski.</title>
        <authorList>
            <person name="Choi Y.-J."/>
        </authorList>
    </citation>
    <scope>NUCLEOTIDE SEQUENCE</scope>
    <source>
        <strain evidence="1">HT</strain>
        <tissue evidence="1">Whole worm</tissue>
    </source>
</reference>